<evidence type="ECO:0000313" key="2">
    <source>
        <dbReference type="Proteomes" id="UP000008743"/>
    </source>
</evidence>
<keyword evidence="2" id="KW-1185">Reference proteome</keyword>
<gene>
    <name evidence="1" type="ORF">CAOG_009964</name>
</gene>
<dbReference type="EMBL" id="KE346369">
    <property type="protein sequence ID" value="KJE95766.1"/>
    <property type="molecule type" value="Genomic_DNA"/>
</dbReference>
<dbReference type="Proteomes" id="UP000008743">
    <property type="component" value="Unassembled WGS sequence"/>
</dbReference>
<reference evidence="2" key="1">
    <citation type="submission" date="2011-02" db="EMBL/GenBank/DDBJ databases">
        <title>The Genome Sequence of Capsaspora owczarzaki ATCC 30864.</title>
        <authorList>
            <person name="Russ C."/>
            <person name="Cuomo C."/>
            <person name="Burger G."/>
            <person name="Gray M.W."/>
            <person name="Holland P.W.H."/>
            <person name="King N."/>
            <person name="Lang F.B.F."/>
            <person name="Roger A.J."/>
            <person name="Ruiz-Trillo I."/>
            <person name="Young S.K."/>
            <person name="Zeng Q."/>
            <person name="Gargeya S."/>
            <person name="Alvarado L."/>
            <person name="Berlin A."/>
            <person name="Chapman S.B."/>
            <person name="Chen Z."/>
            <person name="Freedman E."/>
            <person name="Gellesch M."/>
            <person name="Goldberg J."/>
            <person name="Griggs A."/>
            <person name="Gujja S."/>
            <person name="Heilman E."/>
            <person name="Heiman D."/>
            <person name="Howarth C."/>
            <person name="Mehta T."/>
            <person name="Neiman D."/>
            <person name="Pearson M."/>
            <person name="Roberts A."/>
            <person name="Saif S."/>
            <person name="Shea T."/>
            <person name="Shenoy N."/>
            <person name="Sisk P."/>
            <person name="Stolte C."/>
            <person name="Sykes S."/>
            <person name="White J."/>
            <person name="Yandava C."/>
            <person name="Haas B."/>
            <person name="Nusbaum C."/>
            <person name="Birren B."/>
        </authorList>
    </citation>
    <scope>NUCLEOTIDE SEQUENCE</scope>
    <source>
        <strain evidence="2">ATCC 30864</strain>
    </source>
</reference>
<accession>A0A0D2UKZ4</accession>
<organism evidence="1 2">
    <name type="scientific">Capsaspora owczarzaki (strain ATCC 30864)</name>
    <dbReference type="NCBI Taxonomy" id="595528"/>
    <lineage>
        <taxon>Eukaryota</taxon>
        <taxon>Filasterea</taxon>
        <taxon>Capsaspora</taxon>
    </lineage>
</organism>
<name>A0A0D2UKZ4_CAPO3</name>
<dbReference type="InParanoid" id="A0A0D2UKZ4"/>
<dbReference type="AlphaFoldDB" id="A0A0D2UKZ4"/>
<protein>
    <submittedName>
        <fullName evidence="1">Uncharacterized protein</fullName>
    </submittedName>
</protein>
<proteinExistence type="predicted"/>
<evidence type="ECO:0000313" key="1">
    <source>
        <dbReference type="EMBL" id="KJE95766.1"/>
    </source>
</evidence>
<sequence length="158" mass="17033">MAPQIVNQKARVTARTLELGSLRVGCFDALEVEAAVRVGAIPRADIHDADFWDACARASLGRHHRGNVVKSMGKVARVRGIRGGAGTGRKQARGAVTWCRRVAATAARAGRGHKTVGARLEQVSARRCPRTPTFGSVMRRLARHVSHRVAALVVERSV</sequence>